<dbReference type="SUPFAM" id="SSF53448">
    <property type="entry name" value="Nucleotide-diphospho-sugar transferases"/>
    <property type="match status" value="1"/>
</dbReference>
<sequence>MSSKLLSICIPTYNRCDILDETLRKLFENPDFNNEYIEVIVSDNCSTDDTKKVVSKYSSVKYYCNEKNTSFYNLTTALSYATGKYIKLYNDTFNFRFGALEKIISKIRMHENEKTNLFFYPNFLHNHNTTKTIDSIESFFFHCSYNTTSTAAIGFWKKDFDVIGDKNKYAPLHFPQLEWMYRIVENGRQTIIYFEDWFEVTVPNKKGGYNVFKTFVNDYLNIIKMEKLSFFAYELEKYRLCRHFIYLWLVVLFVSNKDKYNFETKNVYKILFTKYWYEPYFYPMLILFLLKKISKKNNSF</sequence>
<dbReference type="Proteomes" id="UP000184112">
    <property type="component" value="Unassembled WGS sequence"/>
</dbReference>
<feature type="domain" description="Glycosyltransferase 2-like" evidence="1">
    <location>
        <begin position="7"/>
        <end position="131"/>
    </location>
</feature>
<dbReference type="Gene3D" id="3.90.550.10">
    <property type="entry name" value="Spore Coat Polysaccharide Biosynthesis Protein SpsA, Chain A"/>
    <property type="match status" value="1"/>
</dbReference>
<dbReference type="InterPro" id="IPR029044">
    <property type="entry name" value="Nucleotide-diphossugar_trans"/>
</dbReference>
<organism evidence="2 3">
    <name type="scientific">Flavobacterium johnsoniae</name>
    <name type="common">Cytophaga johnsonae</name>
    <dbReference type="NCBI Taxonomy" id="986"/>
    <lineage>
        <taxon>Bacteria</taxon>
        <taxon>Pseudomonadati</taxon>
        <taxon>Bacteroidota</taxon>
        <taxon>Flavobacteriia</taxon>
        <taxon>Flavobacteriales</taxon>
        <taxon>Flavobacteriaceae</taxon>
        <taxon>Flavobacterium</taxon>
    </lineage>
</organism>
<dbReference type="AlphaFoldDB" id="A0A1M5L4J1"/>
<dbReference type="EMBL" id="FQWH01000003">
    <property type="protein sequence ID" value="SHG59906.1"/>
    <property type="molecule type" value="Genomic_DNA"/>
</dbReference>
<dbReference type="PANTHER" id="PTHR22916">
    <property type="entry name" value="GLYCOSYLTRANSFERASE"/>
    <property type="match status" value="1"/>
</dbReference>
<keyword evidence="2" id="KW-0808">Transferase</keyword>
<dbReference type="PANTHER" id="PTHR22916:SF3">
    <property type="entry name" value="UDP-GLCNAC:BETAGAL BETA-1,3-N-ACETYLGLUCOSAMINYLTRANSFERASE-LIKE PROTEIN 1"/>
    <property type="match status" value="1"/>
</dbReference>
<dbReference type="GO" id="GO:0016758">
    <property type="term" value="F:hexosyltransferase activity"/>
    <property type="evidence" value="ECO:0007669"/>
    <property type="project" value="UniProtKB-ARBA"/>
</dbReference>
<gene>
    <name evidence="2" type="ORF">SAMN05444388_103331</name>
</gene>
<protein>
    <submittedName>
        <fullName evidence="2">Glycosyltransferase involved in cell wall bisynthesis</fullName>
    </submittedName>
</protein>
<evidence type="ECO:0000313" key="2">
    <source>
        <dbReference type="EMBL" id="SHG59906.1"/>
    </source>
</evidence>
<evidence type="ECO:0000259" key="1">
    <source>
        <dbReference type="Pfam" id="PF00535"/>
    </source>
</evidence>
<dbReference type="Pfam" id="PF00535">
    <property type="entry name" value="Glycos_transf_2"/>
    <property type="match status" value="1"/>
</dbReference>
<name>A0A1M5L4J1_FLAJO</name>
<reference evidence="2 3" key="1">
    <citation type="submission" date="2016-11" db="EMBL/GenBank/DDBJ databases">
        <authorList>
            <person name="Jaros S."/>
            <person name="Januszkiewicz K."/>
            <person name="Wedrychowicz H."/>
        </authorList>
    </citation>
    <scope>NUCLEOTIDE SEQUENCE [LARGE SCALE GENOMIC DNA]</scope>
    <source>
        <strain evidence="2 3">DSM 6792</strain>
    </source>
</reference>
<accession>A0A1M5L4J1</accession>
<proteinExistence type="predicted"/>
<dbReference type="CDD" id="cd00761">
    <property type="entry name" value="Glyco_tranf_GTA_type"/>
    <property type="match status" value="1"/>
</dbReference>
<dbReference type="InterPro" id="IPR001173">
    <property type="entry name" value="Glyco_trans_2-like"/>
</dbReference>
<dbReference type="RefSeq" id="WP_073409041.1">
    <property type="nucleotide sequence ID" value="NZ_FQWH01000003.1"/>
</dbReference>
<evidence type="ECO:0000313" key="3">
    <source>
        <dbReference type="Proteomes" id="UP000184112"/>
    </source>
</evidence>